<keyword evidence="1" id="KW-0732">Signal</keyword>
<proteinExistence type="predicted"/>
<evidence type="ECO:0000313" key="4">
    <source>
        <dbReference type="Proteomes" id="UP000234323"/>
    </source>
</evidence>
<dbReference type="PANTHER" id="PTHR36168">
    <property type="entry name" value="CHROMOSOME 1, WHOLE GENOME SHOTGUN SEQUENCE"/>
    <property type="match status" value="1"/>
</dbReference>
<accession>A0A2I1HQF4</accession>
<dbReference type="AlphaFoldDB" id="A0A2I1HQF4"/>
<dbReference type="InterPro" id="IPR049945">
    <property type="entry name" value="AAA_22"/>
</dbReference>
<feature type="domain" description="ORC1/DEAH AAA+ ATPase" evidence="2">
    <location>
        <begin position="61"/>
        <end position="181"/>
    </location>
</feature>
<evidence type="ECO:0000313" key="3">
    <source>
        <dbReference type="EMBL" id="PKY61119.1"/>
    </source>
</evidence>
<dbReference type="VEuPathDB" id="FungiDB:RhiirA1_469203"/>
<keyword evidence="4" id="KW-1185">Reference proteome</keyword>
<protein>
    <recommendedName>
        <fullName evidence="2">ORC1/DEAH AAA+ ATPase domain-containing protein</fullName>
    </recommendedName>
</protein>
<feature type="chain" id="PRO_5014119668" description="ORC1/DEAH AAA+ ATPase domain-containing protein" evidence="1">
    <location>
        <begin position="19"/>
        <end position="380"/>
    </location>
</feature>
<dbReference type="SUPFAM" id="SSF52540">
    <property type="entry name" value="P-loop containing nucleoside triphosphate hydrolases"/>
    <property type="match status" value="1"/>
</dbReference>
<sequence>MIPVIAFTVLGIIGIFLSIPEEGTKPEIGILDDEIFPRPIVVNLLKNIFQPDKNQSFYHSVCGEHGTGKTTLVRIASKEVGSGVIYIDVPSNVKDFGEAFGKAINFAFEERVSFTKQLIRKLGSINSDEPDNLMWEMAMKAFKRAAKAYKDKHDRPAVIVYDNVSRLAHESPNILDILQDDTKDNADNRTYIAVFVSSKGLVPRRMQSFRRPMEIGDLSKDESMHYLVNRRKVKDEEAERLYKLVDGRFVDLKFVVIEKSILDETEKKFRNAQINPKQKYHKVGRKIINSLLEAKELDFMTYTDFFDNDKEADEILEKNVFVYHPGTNTVTFQSQSVELYIKTKADIFGIKLIDLTPTNEDNVSHGKKNMWTYFSPFIVL</sequence>
<comment type="caution">
    <text evidence="3">The sequence shown here is derived from an EMBL/GenBank/DDBJ whole genome shotgun (WGS) entry which is preliminary data.</text>
</comment>
<dbReference type="InterPro" id="IPR027417">
    <property type="entry name" value="P-loop_NTPase"/>
</dbReference>
<gene>
    <name evidence="3" type="ORF">RhiirA4_485673</name>
</gene>
<dbReference type="PANTHER" id="PTHR36168:SF1">
    <property type="entry name" value="ORC1-LIKE AAA ATPASE DOMAIN-CONTAINING PROTEIN"/>
    <property type="match status" value="1"/>
</dbReference>
<dbReference type="Proteomes" id="UP000234323">
    <property type="component" value="Unassembled WGS sequence"/>
</dbReference>
<reference evidence="3 4" key="1">
    <citation type="submission" date="2015-10" db="EMBL/GenBank/DDBJ databases">
        <title>Genome analyses suggest a sexual origin of heterokaryosis in a supposedly ancient asexual fungus.</title>
        <authorList>
            <person name="Ropars J."/>
            <person name="Sedzielewska K."/>
            <person name="Noel J."/>
            <person name="Charron P."/>
            <person name="Farinelli L."/>
            <person name="Marton T."/>
            <person name="Kruger M."/>
            <person name="Pelin A."/>
            <person name="Brachmann A."/>
            <person name="Corradi N."/>
        </authorList>
    </citation>
    <scope>NUCLEOTIDE SEQUENCE [LARGE SCALE GENOMIC DNA]</scope>
    <source>
        <strain evidence="3 4">A4</strain>
    </source>
</reference>
<feature type="signal peptide" evidence="1">
    <location>
        <begin position="1"/>
        <end position="18"/>
    </location>
</feature>
<organism evidence="3 4">
    <name type="scientific">Rhizophagus irregularis</name>
    <dbReference type="NCBI Taxonomy" id="588596"/>
    <lineage>
        <taxon>Eukaryota</taxon>
        <taxon>Fungi</taxon>
        <taxon>Fungi incertae sedis</taxon>
        <taxon>Mucoromycota</taxon>
        <taxon>Glomeromycotina</taxon>
        <taxon>Glomeromycetes</taxon>
        <taxon>Glomerales</taxon>
        <taxon>Glomeraceae</taxon>
        <taxon>Rhizophagus</taxon>
    </lineage>
</organism>
<dbReference type="Pfam" id="PF13401">
    <property type="entry name" value="AAA_22"/>
    <property type="match status" value="1"/>
</dbReference>
<dbReference type="Gene3D" id="3.40.50.300">
    <property type="entry name" value="P-loop containing nucleotide triphosphate hydrolases"/>
    <property type="match status" value="1"/>
</dbReference>
<name>A0A2I1HQF4_9GLOM</name>
<dbReference type="EMBL" id="LLXI01004960">
    <property type="protein sequence ID" value="PKY61119.1"/>
    <property type="molecule type" value="Genomic_DNA"/>
</dbReference>
<dbReference type="VEuPathDB" id="FungiDB:RhiirFUN_006265"/>
<evidence type="ECO:0000259" key="2">
    <source>
        <dbReference type="Pfam" id="PF13401"/>
    </source>
</evidence>
<dbReference type="GO" id="GO:0016887">
    <property type="term" value="F:ATP hydrolysis activity"/>
    <property type="evidence" value="ECO:0007669"/>
    <property type="project" value="InterPro"/>
</dbReference>
<dbReference type="VEuPathDB" id="FungiDB:FUN_004110"/>
<evidence type="ECO:0000256" key="1">
    <source>
        <dbReference type="SAM" id="SignalP"/>
    </source>
</evidence>